<feature type="repeat" description="WD" evidence="7">
    <location>
        <begin position="113"/>
        <end position="148"/>
    </location>
</feature>
<reference evidence="8" key="1">
    <citation type="submission" date="2021-01" db="EMBL/GenBank/DDBJ databases">
        <authorList>
            <person name="Corre E."/>
            <person name="Pelletier E."/>
            <person name="Niang G."/>
            <person name="Scheremetjew M."/>
            <person name="Finn R."/>
            <person name="Kale V."/>
            <person name="Holt S."/>
            <person name="Cochrane G."/>
            <person name="Meng A."/>
            <person name="Brown T."/>
            <person name="Cohen L."/>
        </authorList>
    </citation>
    <scope>NUCLEOTIDE SEQUENCE</scope>
    <source>
        <strain evidence="8">SAG 11-49</strain>
    </source>
</reference>
<name>A0A7S0WIF9_9CHLO</name>
<evidence type="ECO:0000256" key="1">
    <source>
        <dbReference type="ARBA" id="ARBA00004123"/>
    </source>
</evidence>
<evidence type="ECO:0008006" key="9">
    <source>
        <dbReference type="Google" id="ProtNLM"/>
    </source>
</evidence>
<protein>
    <recommendedName>
        <fullName evidence="9">Anaphase-promoting complex subunit 4 WD40 domain-containing protein</fullName>
    </recommendedName>
</protein>
<feature type="repeat" description="WD" evidence="7">
    <location>
        <begin position="258"/>
        <end position="287"/>
    </location>
</feature>
<dbReference type="PROSITE" id="PS50294">
    <property type="entry name" value="WD_REPEATS_REGION"/>
    <property type="match status" value="1"/>
</dbReference>
<evidence type="ECO:0000256" key="5">
    <source>
        <dbReference type="ARBA" id="ARBA00022737"/>
    </source>
</evidence>
<dbReference type="InterPro" id="IPR037867">
    <property type="entry name" value="Swd2/WDR82"/>
</dbReference>
<dbReference type="GO" id="GO:0003682">
    <property type="term" value="F:chromatin binding"/>
    <property type="evidence" value="ECO:0007669"/>
    <property type="project" value="TreeGrafter"/>
</dbReference>
<dbReference type="GO" id="GO:0048188">
    <property type="term" value="C:Set1C/COMPASS complex"/>
    <property type="evidence" value="ECO:0007669"/>
    <property type="project" value="TreeGrafter"/>
</dbReference>
<organism evidence="8">
    <name type="scientific">Chlamydomonas leiostraca</name>
    <dbReference type="NCBI Taxonomy" id="1034604"/>
    <lineage>
        <taxon>Eukaryota</taxon>
        <taxon>Viridiplantae</taxon>
        <taxon>Chlorophyta</taxon>
        <taxon>core chlorophytes</taxon>
        <taxon>Chlorophyceae</taxon>
        <taxon>CS clade</taxon>
        <taxon>Chlamydomonadales</taxon>
        <taxon>Chlamydomonadaceae</taxon>
        <taxon>Chlamydomonas</taxon>
    </lineage>
</organism>
<keyword evidence="5" id="KW-0677">Repeat</keyword>
<dbReference type="SUPFAM" id="SSF50978">
    <property type="entry name" value="WD40 repeat-like"/>
    <property type="match status" value="1"/>
</dbReference>
<dbReference type="InterPro" id="IPR020472">
    <property type="entry name" value="WD40_PAC1"/>
</dbReference>
<dbReference type="EMBL" id="HBFB01005252">
    <property type="protein sequence ID" value="CAD8668177.1"/>
    <property type="molecule type" value="Transcribed_RNA"/>
</dbReference>
<sequence length="332" mass="36925">MQVQINDRTIRLMGSGRVFKDNQQRINSIDFHRTEDVLITGSDDDSIRVYNTAQGTQMDILWSKKYGCSNVCITHATSCALYATRKPPPQATDQAWYALRYHDLRRNEYLRYFKGHTGPITSLNLSPKTDLFMSGSLDKSVRLWDLRTNICQGIMHVPGVPCTSFDQQGLVFAVATESGVVKLYDVRSYDKGPFDAFTLQEEVNTPSPYSDIRFSSDGKYLLGVVESRLYVMDAFNGTVVRKFNNGLGEGGPPLEATFSPDNQYVLSGCDDRTIRVWSIATGAEVAVWPGHAGTPTCLKFAPRRLLVASACQALVLWIPPLHALDAQPVGPM</sequence>
<dbReference type="AlphaFoldDB" id="A0A7S0WIF9"/>
<dbReference type="PANTHER" id="PTHR19861:SF0">
    <property type="entry name" value="WD REPEAT-CONTAINING PROTEIN 82"/>
    <property type="match status" value="1"/>
</dbReference>
<evidence type="ECO:0000256" key="3">
    <source>
        <dbReference type="ARBA" id="ARBA00022472"/>
    </source>
</evidence>
<gene>
    <name evidence="8" type="ORF">CLEI1391_LOCUS2926</name>
</gene>
<evidence type="ECO:0000256" key="4">
    <source>
        <dbReference type="ARBA" id="ARBA00022574"/>
    </source>
</evidence>
<dbReference type="PROSITE" id="PS50082">
    <property type="entry name" value="WD_REPEATS_2"/>
    <property type="match status" value="3"/>
</dbReference>
<evidence type="ECO:0000256" key="6">
    <source>
        <dbReference type="ARBA" id="ARBA00023242"/>
    </source>
</evidence>
<dbReference type="Gene3D" id="2.130.10.10">
    <property type="entry name" value="YVTN repeat-like/Quinoprotein amine dehydrogenase"/>
    <property type="match status" value="2"/>
</dbReference>
<keyword evidence="3" id="KW-0805">Transcription regulation</keyword>
<dbReference type="SMART" id="SM00320">
    <property type="entry name" value="WD40"/>
    <property type="match status" value="5"/>
</dbReference>
<keyword evidence="4 7" id="KW-0853">WD repeat</keyword>
<comment type="similarity">
    <text evidence="2">Belongs to the WD repeat SWD2 family.</text>
</comment>
<dbReference type="Pfam" id="PF00400">
    <property type="entry name" value="WD40"/>
    <property type="match status" value="3"/>
</dbReference>
<evidence type="ECO:0000256" key="2">
    <source>
        <dbReference type="ARBA" id="ARBA00005616"/>
    </source>
</evidence>
<keyword evidence="6" id="KW-0539">Nucleus</keyword>
<dbReference type="InterPro" id="IPR001680">
    <property type="entry name" value="WD40_rpt"/>
</dbReference>
<keyword evidence="3" id="KW-0806">Transcription termination</keyword>
<feature type="repeat" description="WD" evidence="7">
    <location>
        <begin position="19"/>
        <end position="60"/>
    </location>
</feature>
<evidence type="ECO:0000313" key="8">
    <source>
        <dbReference type="EMBL" id="CAD8668177.1"/>
    </source>
</evidence>
<dbReference type="PANTHER" id="PTHR19861">
    <property type="entry name" value="WD40 REPEAT PROTEIN SWD2"/>
    <property type="match status" value="1"/>
</dbReference>
<dbReference type="PRINTS" id="PR00320">
    <property type="entry name" value="GPROTEINBRPT"/>
</dbReference>
<dbReference type="GO" id="GO:0006353">
    <property type="term" value="P:DNA-templated transcription termination"/>
    <property type="evidence" value="ECO:0007669"/>
    <property type="project" value="UniProtKB-KW"/>
</dbReference>
<evidence type="ECO:0000256" key="7">
    <source>
        <dbReference type="PROSITE-ProRule" id="PRU00221"/>
    </source>
</evidence>
<keyword evidence="3" id="KW-0804">Transcription</keyword>
<accession>A0A7S0WIF9</accession>
<dbReference type="InterPro" id="IPR015943">
    <property type="entry name" value="WD40/YVTN_repeat-like_dom_sf"/>
</dbReference>
<comment type="subcellular location">
    <subcellularLocation>
        <location evidence="1">Nucleus</location>
    </subcellularLocation>
</comment>
<proteinExistence type="inferred from homology"/>
<dbReference type="InterPro" id="IPR036322">
    <property type="entry name" value="WD40_repeat_dom_sf"/>
</dbReference>